<dbReference type="EMBL" id="BAABME010000107">
    <property type="protein sequence ID" value="GAA0139647.1"/>
    <property type="molecule type" value="Genomic_DNA"/>
</dbReference>
<dbReference type="AlphaFoldDB" id="A0AAV3NPQ3"/>
<sequence length="114" mass="12269">MLYTILESQKDDILTTIDVEGPAPGFITISPKLMQGTHVVDIHLQSEDTSGALSSGNDETARILRDEIRHLDRVIQSSLARKSVLEIHLRSLIGDADPVVDPSIAGSGAEAPQI</sequence>
<evidence type="ECO:0000313" key="1">
    <source>
        <dbReference type="EMBL" id="GAA0139647.1"/>
    </source>
</evidence>
<keyword evidence="2" id="KW-1185">Reference proteome</keyword>
<gene>
    <name evidence="1" type="ORF">LIER_01149</name>
</gene>
<proteinExistence type="predicted"/>
<organism evidence="1 2">
    <name type="scientific">Lithospermum erythrorhizon</name>
    <name type="common">Purple gromwell</name>
    <name type="synonym">Lithospermum officinale var. erythrorhizon</name>
    <dbReference type="NCBI Taxonomy" id="34254"/>
    <lineage>
        <taxon>Eukaryota</taxon>
        <taxon>Viridiplantae</taxon>
        <taxon>Streptophyta</taxon>
        <taxon>Embryophyta</taxon>
        <taxon>Tracheophyta</taxon>
        <taxon>Spermatophyta</taxon>
        <taxon>Magnoliopsida</taxon>
        <taxon>eudicotyledons</taxon>
        <taxon>Gunneridae</taxon>
        <taxon>Pentapetalae</taxon>
        <taxon>asterids</taxon>
        <taxon>lamiids</taxon>
        <taxon>Boraginales</taxon>
        <taxon>Boraginaceae</taxon>
        <taxon>Boraginoideae</taxon>
        <taxon>Lithospermeae</taxon>
        <taxon>Lithospermum</taxon>
    </lineage>
</organism>
<dbReference type="Proteomes" id="UP001454036">
    <property type="component" value="Unassembled WGS sequence"/>
</dbReference>
<name>A0AAV3NPQ3_LITER</name>
<accession>A0AAV3NPQ3</accession>
<evidence type="ECO:0000313" key="2">
    <source>
        <dbReference type="Proteomes" id="UP001454036"/>
    </source>
</evidence>
<protein>
    <submittedName>
        <fullName evidence="1">Uncharacterized protein</fullName>
    </submittedName>
</protein>
<comment type="caution">
    <text evidence="1">The sequence shown here is derived from an EMBL/GenBank/DDBJ whole genome shotgun (WGS) entry which is preliminary data.</text>
</comment>
<reference evidence="1 2" key="1">
    <citation type="submission" date="2024-01" db="EMBL/GenBank/DDBJ databases">
        <title>The complete chloroplast genome sequence of Lithospermum erythrorhizon: insights into the phylogenetic relationship among Boraginaceae species and the maternal lineages of purple gromwells.</title>
        <authorList>
            <person name="Okada T."/>
            <person name="Watanabe K."/>
        </authorList>
    </citation>
    <scope>NUCLEOTIDE SEQUENCE [LARGE SCALE GENOMIC DNA]</scope>
</reference>